<feature type="compositionally biased region" description="Low complexity" evidence="1">
    <location>
        <begin position="129"/>
        <end position="139"/>
    </location>
</feature>
<dbReference type="EMBL" id="BOOC01000038">
    <property type="protein sequence ID" value="GIH43354.1"/>
    <property type="molecule type" value="Genomic_DNA"/>
</dbReference>
<proteinExistence type="predicted"/>
<gene>
    <name evidence="2" type="ORF">Mco01_63540</name>
</gene>
<evidence type="ECO:0000313" key="3">
    <source>
        <dbReference type="Proteomes" id="UP000603904"/>
    </source>
</evidence>
<feature type="region of interest" description="Disordered" evidence="1">
    <location>
        <begin position="56"/>
        <end position="92"/>
    </location>
</feature>
<dbReference type="Proteomes" id="UP000603904">
    <property type="component" value="Unassembled WGS sequence"/>
</dbReference>
<feature type="region of interest" description="Disordered" evidence="1">
    <location>
        <begin position="118"/>
        <end position="139"/>
    </location>
</feature>
<protein>
    <submittedName>
        <fullName evidence="2">Uncharacterized protein</fullName>
    </submittedName>
</protein>
<organism evidence="2 3">
    <name type="scientific">Microbispora corallina</name>
    <dbReference type="NCBI Taxonomy" id="83302"/>
    <lineage>
        <taxon>Bacteria</taxon>
        <taxon>Bacillati</taxon>
        <taxon>Actinomycetota</taxon>
        <taxon>Actinomycetes</taxon>
        <taxon>Streptosporangiales</taxon>
        <taxon>Streptosporangiaceae</taxon>
        <taxon>Microbispora</taxon>
    </lineage>
</organism>
<name>A0ABQ4G8D9_9ACTN</name>
<sequence>MLSAISASPWQRPSVQDPLVLALPPPTLILPVEFSTASMTPSSASDVTVIESSPNLASITSRSPRWTSTSQSAFRQAVSSDGDGDGDALGEAGGGLFGEAGVDTGGGVLGAVSTAPVRSLDRSGSEPHPASSAAIERPARPARAAGLEVIPMTFFSPERNRPYAARCVAPPGRVTTVVKASHGTPVFAGDAPEPPPPGRLTWRTAASVTAGFIPVRTPGPV</sequence>
<reference evidence="2 3" key="1">
    <citation type="submission" date="2021-01" db="EMBL/GenBank/DDBJ databases">
        <title>Whole genome shotgun sequence of Microbispora corallina NBRC 16416.</title>
        <authorList>
            <person name="Komaki H."/>
            <person name="Tamura T."/>
        </authorList>
    </citation>
    <scope>NUCLEOTIDE SEQUENCE [LARGE SCALE GENOMIC DNA]</scope>
    <source>
        <strain evidence="2 3">NBRC 16416</strain>
    </source>
</reference>
<evidence type="ECO:0000256" key="1">
    <source>
        <dbReference type="SAM" id="MobiDB-lite"/>
    </source>
</evidence>
<accession>A0ABQ4G8D9</accession>
<feature type="compositionally biased region" description="Polar residues" evidence="1">
    <location>
        <begin position="56"/>
        <end position="74"/>
    </location>
</feature>
<evidence type="ECO:0000313" key="2">
    <source>
        <dbReference type="EMBL" id="GIH43354.1"/>
    </source>
</evidence>
<keyword evidence="3" id="KW-1185">Reference proteome</keyword>
<comment type="caution">
    <text evidence="2">The sequence shown here is derived from an EMBL/GenBank/DDBJ whole genome shotgun (WGS) entry which is preliminary data.</text>
</comment>